<evidence type="ECO:0000256" key="3">
    <source>
        <dbReference type="ARBA" id="ARBA00022679"/>
    </source>
</evidence>
<evidence type="ECO:0000256" key="1">
    <source>
        <dbReference type="ARBA" id="ARBA00009995"/>
    </source>
</evidence>
<comment type="caution">
    <text evidence="4">The sequence shown here is derived from an EMBL/GenBank/DDBJ whole genome shotgun (WGS) entry which is preliminary data.</text>
</comment>
<organism evidence="4 5">
    <name type="scientific">Rubroshorea leprosula</name>
    <dbReference type="NCBI Taxonomy" id="152421"/>
    <lineage>
        <taxon>Eukaryota</taxon>
        <taxon>Viridiplantae</taxon>
        <taxon>Streptophyta</taxon>
        <taxon>Embryophyta</taxon>
        <taxon>Tracheophyta</taxon>
        <taxon>Spermatophyta</taxon>
        <taxon>Magnoliopsida</taxon>
        <taxon>eudicotyledons</taxon>
        <taxon>Gunneridae</taxon>
        <taxon>Pentapetalae</taxon>
        <taxon>rosids</taxon>
        <taxon>malvids</taxon>
        <taxon>Malvales</taxon>
        <taxon>Dipterocarpaceae</taxon>
        <taxon>Rubroshorea</taxon>
    </lineage>
</organism>
<gene>
    <name evidence="4" type="ORF">SLEP1_g21007</name>
</gene>
<dbReference type="FunFam" id="3.40.50.2000:FF:000152">
    <property type="entry name" value="Glycosyltransferase"/>
    <property type="match status" value="1"/>
</dbReference>
<dbReference type="PANTHER" id="PTHR11926">
    <property type="entry name" value="GLUCOSYL/GLUCURONOSYL TRANSFERASES"/>
    <property type="match status" value="1"/>
</dbReference>
<proteinExistence type="inferred from homology"/>
<evidence type="ECO:0000256" key="2">
    <source>
        <dbReference type="ARBA" id="ARBA00022676"/>
    </source>
</evidence>
<dbReference type="SUPFAM" id="SSF53756">
    <property type="entry name" value="UDP-Glycosyltransferase/glycogen phosphorylase"/>
    <property type="match status" value="1"/>
</dbReference>
<sequence>MESPAKSSTCHLLALPYPGRGHINPMMNLCKLLCSKKSDLVITFVVTQEWYGFIGSDSKPANVRFCTLPNVIPSELARAKDFPAFFEAVFTRMEAPFEQLLDRLQLPVTVLLIDTYMGWAVRVGNRRNIPVASLWTMSASVLSVLHHFDLLVKNQHFPVNLSEHGDEIVDYIPGLPSITLANLPTILHGTGHQTLPRALEAISLIPKSQYLLFTSVYELESRVIDVLKAEFTFPVYAIGPSIPFFTLKDNSPTSNYLQWLDSQPKASVLYISLGSFLSLN</sequence>
<keyword evidence="3" id="KW-0808">Transferase</keyword>
<dbReference type="Gene3D" id="3.40.50.2000">
    <property type="entry name" value="Glycogen Phosphorylase B"/>
    <property type="match status" value="1"/>
</dbReference>
<keyword evidence="2" id="KW-0328">Glycosyltransferase</keyword>
<dbReference type="Proteomes" id="UP001054252">
    <property type="component" value="Unassembled WGS sequence"/>
</dbReference>
<accession>A0AAV5JF49</accession>
<evidence type="ECO:0000313" key="5">
    <source>
        <dbReference type="Proteomes" id="UP001054252"/>
    </source>
</evidence>
<comment type="similarity">
    <text evidence="1">Belongs to the UDP-glycosyltransferase family.</text>
</comment>
<name>A0AAV5JF49_9ROSI</name>
<dbReference type="EMBL" id="BPVZ01000030">
    <property type="protein sequence ID" value="GKV09521.1"/>
    <property type="molecule type" value="Genomic_DNA"/>
</dbReference>
<dbReference type="GO" id="GO:0080043">
    <property type="term" value="F:quercetin 3-O-glucosyltransferase activity"/>
    <property type="evidence" value="ECO:0007669"/>
    <property type="project" value="TreeGrafter"/>
</dbReference>
<protein>
    <submittedName>
        <fullName evidence="4">Uncharacterized protein</fullName>
    </submittedName>
</protein>
<keyword evidence="5" id="KW-1185">Reference proteome</keyword>
<dbReference type="PANTHER" id="PTHR11926:SF1395">
    <property type="entry name" value="GLYCOSYLTRANSFERASE"/>
    <property type="match status" value="1"/>
</dbReference>
<dbReference type="GO" id="GO:0080044">
    <property type="term" value="F:quercetin 7-O-glucosyltransferase activity"/>
    <property type="evidence" value="ECO:0007669"/>
    <property type="project" value="TreeGrafter"/>
</dbReference>
<reference evidence="4 5" key="1">
    <citation type="journal article" date="2021" name="Commun. Biol.">
        <title>The genome of Shorea leprosula (Dipterocarpaceae) highlights the ecological relevance of drought in aseasonal tropical rainforests.</title>
        <authorList>
            <person name="Ng K.K.S."/>
            <person name="Kobayashi M.J."/>
            <person name="Fawcett J.A."/>
            <person name="Hatakeyama M."/>
            <person name="Paape T."/>
            <person name="Ng C.H."/>
            <person name="Ang C.C."/>
            <person name="Tnah L.H."/>
            <person name="Lee C.T."/>
            <person name="Nishiyama T."/>
            <person name="Sese J."/>
            <person name="O'Brien M.J."/>
            <person name="Copetti D."/>
            <person name="Mohd Noor M.I."/>
            <person name="Ong R.C."/>
            <person name="Putra M."/>
            <person name="Sireger I.Z."/>
            <person name="Indrioko S."/>
            <person name="Kosugi Y."/>
            <person name="Izuno A."/>
            <person name="Isagi Y."/>
            <person name="Lee S.L."/>
            <person name="Shimizu K.K."/>
        </authorList>
    </citation>
    <scope>NUCLEOTIDE SEQUENCE [LARGE SCALE GENOMIC DNA]</scope>
    <source>
        <strain evidence="4">214</strain>
    </source>
</reference>
<dbReference type="AlphaFoldDB" id="A0AAV5JF49"/>
<evidence type="ECO:0000313" key="4">
    <source>
        <dbReference type="EMBL" id="GKV09521.1"/>
    </source>
</evidence>